<dbReference type="Gene3D" id="3.30.950.30">
    <property type="entry name" value="Schlafen, AAA domain"/>
    <property type="match status" value="1"/>
</dbReference>
<gene>
    <name evidence="2" type="ORF">D7V94_02615</name>
</gene>
<evidence type="ECO:0000313" key="2">
    <source>
        <dbReference type="EMBL" id="RKI93603.1"/>
    </source>
</evidence>
<dbReference type="PANTHER" id="PTHR30595">
    <property type="entry name" value="GLPR-RELATED TRANSCRIPTIONAL REPRESSOR"/>
    <property type="match status" value="1"/>
</dbReference>
<organism evidence="2 3">
    <name type="scientific">Parablautia intestinalis</name>
    <dbReference type="NCBI Taxonomy" id="2320100"/>
    <lineage>
        <taxon>Bacteria</taxon>
        <taxon>Bacillati</taxon>
        <taxon>Bacillota</taxon>
        <taxon>Clostridia</taxon>
        <taxon>Lachnospirales</taxon>
        <taxon>Lachnospiraceae</taxon>
        <taxon>Parablautia</taxon>
    </lineage>
</organism>
<dbReference type="Pfam" id="PF04326">
    <property type="entry name" value="SLFN_AlbA_2"/>
    <property type="match status" value="1"/>
</dbReference>
<dbReference type="InterPro" id="IPR038475">
    <property type="entry name" value="RecG_C_sf"/>
</dbReference>
<evidence type="ECO:0000259" key="1">
    <source>
        <dbReference type="Pfam" id="PF04326"/>
    </source>
</evidence>
<accession>A0A3A9B1F1</accession>
<dbReference type="EMBL" id="RAYQ01000002">
    <property type="protein sequence ID" value="RKI93603.1"/>
    <property type="molecule type" value="Genomic_DNA"/>
</dbReference>
<dbReference type="PANTHER" id="PTHR30595:SF6">
    <property type="entry name" value="SCHLAFEN ALBA-2 DOMAIN-CONTAINING PROTEIN"/>
    <property type="match status" value="1"/>
</dbReference>
<keyword evidence="3" id="KW-1185">Reference proteome</keyword>
<comment type="caution">
    <text evidence="2">The sequence shown here is derived from an EMBL/GenBank/DDBJ whole genome shotgun (WGS) entry which is preliminary data.</text>
</comment>
<sequence>MIPIKIETLLEGRKVEQNRIEYKEGFNPSEIVHTICGYANDIAGVDGGYLVIGVKTENGLPILPLMDVSDELLDDIQLKIFQYCNKIEPRYIPKIEIVEYQGANLVYLKCAAGDAGPYQAPVDVYSKKEAGKEQDRTMKYWIRPAPLTVEAKQSEIAELFEKFVAIPFVDRINGRASMEHIRRGYLEDFIRESNSSLIEELNVRSLEDLLVSEEVAEEKDERIAIKNIGLLMFGERPDKLISGSKIELVRFHDKEAEASDFTEKTFYGPIWKQARDALDYIKTTVIEEKVVKVDGRAEADRFFNYPYNALEEALVNAVLHKNYKEDVPVEIRIYLDQIQIINFPGPDHYIDMEKFAAGKIRARRYRNPKIGEFFKEIDLSEKKSTGISKILRELKKMAHRCQSLKRMQTVENQRFEIKRFVVENGFEIGGWIEETGLSAEIERNLISQRTKEALARKKADGVVLGRPKGSKSSHVKLSGKEQTIKDLREQGVTISEIARIFKVNRATVSLFIKEHLNIGGE</sequence>
<dbReference type="Proteomes" id="UP000280696">
    <property type="component" value="Unassembled WGS sequence"/>
</dbReference>
<dbReference type="AlphaFoldDB" id="A0A3A9B1F1"/>
<dbReference type="InterPro" id="IPR038461">
    <property type="entry name" value="Schlafen_AlbA_2_dom_sf"/>
</dbReference>
<dbReference type="Gene3D" id="3.30.565.60">
    <property type="match status" value="1"/>
</dbReference>
<proteinExistence type="predicted"/>
<evidence type="ECO:0000313" key="3">
    <source>
        <dbReference type="Proteomes" id="UP000280696"/>
    </source>
</evidence>
<dbReference type="InterPro" id="IPR007421">
    <property type="entry name" value="Schlafen_AlbA_2_dom"/>
</dbReference>
<protein>
    <submittedName>
        <fullName evidence="2">AAA family ATPase</fullName>
    </submittedName>
</protein>
<name>A0A3A9B1F1_9FIRM</name>
<feature type="domain" description="Schlafen AlbA-2" evidence="1">
    <location>
        <begin position="16"/>
        <end position="132"/>
    </location>
</feature>
<reference evidence="2 3" key="1">
    <citation type="submission" date="2018-09" db="EMBL/GenBank/DDBJ databases">
        <title>Murine metabolic-syndrome-specific gut microbial biobank.</title>
        <authorList>
            <person name="Liu C."/>
        </authorList>
    </citation>
    <scope>NUCLEOTIDE SEQUENCE [LARGE SCALE GENOMIC DNA]</scope>
    <source>
        <strain evidence="2 3">0.1xD8-82</strain>
    </source>
</reference>
<dbReference type="RefSeq" id="WP_120466498.1">
    <property type="nucleotide sequence ID" value="NZ_RAYQ01000002.1"/>
</dbReference>
<dbReference type="Pfam" id="PF13749">
    <property type="entry name" value="HATPase_c_4"/>
    <property type="match status" value="1"/>
</dbReference>
<dbReference type="OrthoDB" id="9807907at2"/>